<proteinExistence type="predicted"/>
<dbReference type="Pfam" id="PF16859">
    <property type="entry name" value="TetR_C_11"/>
    <property type="match status" value="1"/>
</dbReference>
<evidence type="ECO:0000259" key="5">
    <source>
        <dbReference type="PROSITE" id="PS50977"/>
    </source>
</evidence>
<sequence length="200" mass="21546">MTTGERASRPGGRTARVRADVLAAVEAELAEHGYDGLTIDGVAARSGVHRTTVYRRWKTVAGLLVDLLRAGLDDSWEPADTGSLEGDLLKLNREVHTALTERPSITQAVIAASFRTPEAAEALTAFWADRYRRSAVVVRRAVVRGEVDPSIDPHQVVMTATAPLYHQLVLLRQPLSRASADRYARAAALSAQSGIGSSHA</sequence>
<evidence type="ECO:0000256" key="3">
    <source>
        <dbReference type="ARBA" id="ARBA00023163"/>
    </source>
</evidence>
<evidence type="ECO:0000256" key="4">
    <source>
        <dbReference type="PROSITE-ProRule" id="PRU00335"/>
    </source>
</evidence>
<protein>
    <submittedName>
        <fullName evidence="6">TetR family transcriptional regulator</fullName>
    </submittedName>
</protein>
<dbReference type="PANTHER" id="PTHR30055:SF148">
    <property type="entry name" value="TETR-FAMILY TRANSCRIPTIONAL REGULATOR"/>
    <property type="match status" value="1"/>
</dbReference>
<evidence type="ECO:0000313" key="6">
    <source>
        <dbReference type="EMBL" id="TCO24589.1"/>
    </source>
</evidence>
<comment type="caution">
    <text evidence="6">The sequence shown here is derived from an EMBL/GenBank/DDBJ whole genome shotgun (WGS) entry which is preliminary data.</text>
</comment>
<dbReference type="InterPro" id="IPR036271">
    <property type="entry name" value="Tet_transcr_reg_TetR-rel_C_sf"/>
</dbReference>
<dbReference type="SUPFAM" id="SSF48498">
    <property type="entry name" value="Tetracyclin repressor-like, C-terminal domain"/>
    <property type="match status" value="1"/>
</dbReference>
<evidence type="ECO:0000313" key="7">
    <source>
        <dbReference type="Proteomes" id="UP000294508"/>
    </source>
</evidence>
<evidence type="ECO:0000256" key="1">
    <source>
        <dbReference type="ARBA" id="ARBA00023015"/>
    </source>
</evidence>
<name>A0A4R2HAG0_9ACTN</name>
<keyword evidence="1" id="KW-0805">Transcription regulation</keyword>
<dbReference type="OrthoDB" id="9796019at2"/>
<accession>A0A4R2HAG0</accession>
<dbReference type="SUPFAM" id="SSF46689">
    <property type="entry name" value="Homeodomain-like"/>
    <property type="match status" value="1"/>
</dbReference>
<dbReference type="RefSeq" id="WP_132211424.1">
    <property type="nucleotide sequence ID" value="NZ_SLWN01000008.1"/>
</dbReference>
<keyword evidence="3" id="KW-0804">Transcription</keyword>
<organism evidence="6 7">
    <name type="scientific">Kribbella steppae</name>
    <dbReference type="NCBI Taxonomy" id="2512223"/>
    <lineage>
        <taxon>Bacteria</taxon>
        <taxon>Bacillati</taxon>
        <taxon>Actinomycetota</taxon>
        <taxon>Actinomycetes</taxon>
        <taxon>Propionibacteriales</taxon>
        <taxon>Kribbellaceae</taxon>
        <taxon>Kribbella</taxon>
    </lineage>
</organism>
<reference evidence="6 7" key="1">
    <citation type="journal article" date="2015" name="Stand. Genomic Sci.">
        <title>Genomic Encyclopedia of Bacterial and Archaeal Type Strains, Phase III: the genomes of soil and plant-associated and newly described type strains.</title>
        <authorList>
            <person name="Whitman W.B."/>
            <person name="Woyke T."/>
            <person name="Klenk H.P."/>
            <person name="Zhou Y."/>
            <person name="Lilburn T.G."/>
            <person name="Beck B.J."/>
            <person name="De Vos P."/>
            <person name="Vandamme P."/>
            <person name="Eisen J.A."/>
            <person name="Garrity G."/>
            <person name="Hugenholtz P."/>
            <person name="Kyrpides N.C."/>
        </authorList>
    </citation>
    <scope>NUCLEOTIDE SEQUENCE [LARGE SCALE GENOMIC DNA]</scope>
    <source>
        <strain evidence="6 7">VKM Ac-2572</strain>
    </source>
</reference>
<dbReference type="AlphaFoldDB" id="A0A4R2HAG0"/>
<dbReference type="InterPro" id="IPR009057">
    <property type="entry name" value="Homeodomain-like_sf"/>
</dbReference>
<dbReference type="Gene3D" id="1.10.357.10">
    <property type="entry name" value="Tetracycline Repressor, domain 2"/>
    <property type="match status" value="1"/>
</dbReference>
<feature type="domain" description="HTH tetR-type" evidence="5">
    <location>
        <begin position="15"/>
        <end position="75"/>
    </location>
</feature>
<dbReference type="GO" id="GO:0000976">
    <property type="term" value="F:transcription cis-regulatory region binding"/>
    <property type="evidence" value="ECO:0007669"/>
    <property type="project" value="TreeGrafter"/>
</dbReference>
<dbReference type="PROSITE" id="PS50977">
    <property type="entry name" value="HTH_TETR_2"/>
    <property type="match status" value="1"/>
</dbReference>
<dbReference type="GO" id="GO:0003700">
    <property type="term" value="F:DNA-binding transcription factor activity"/>
    <property type="evidence" value="ECO:0007669"/>
    <property type="project" value="TreeGrafter"/>
</dbReference>
<dbReference type="InterPro" id="IPR011075">
    <property type="entry name" value="TetR_C"/>
</dbReference>
<evidence type="ECO:0000256" key="2">
    <source>
        <dbReference type="ARBA" id="ARBA00023125"/>
    </source>
</evidence>
<dbReference type="EMBL" id="SLWN01000008">
    <property type="protein sequence ID" value="TCO24589.1"/>
    <property type="molecule type" value="Genomic_DNA"/>
</dbReference>
<dbReference type="InterPro" id="IPR001647">
    <property type="entry name" value="HTH_TetR"/>
</dbReference>
<dbReference type="Proteomes" id="UP000294508">
    <property type="component" value="Unassembled WGS sequence"/>
</dbReference>
<feature type="DNA-binding region" description="H-T-H motif" evidence="4">
    <location>
        <begin position="38"/>
        <end position="57"/>
    </location>
</feature>
<keyword evidence="7" id="KW-1185">Reference proteome</keyword>
<dbReference type="Gene3D" id="1.10.10.60">
    <property type="entry name" value="Homeodomain-like"/>
    <property type="match status" value="1"/>
</dbReference>
<dbReference type="PANTHER" id="PTHR30055">
    <property type="entry name" value="HTH-TYPE TRANSCRIPTIONAL REGULATOR RUTR"/>
    <property type="match status" value="1"/>
</dbReference>
<keyword evidence="2 4" id="KW-0238">DNA-binding</keyword>
<gene>
    <name evidence="6" type="ORF">EV652_108120</name>
</gene>
<dbReference type="InterPro" id="IPR050109">
    <property type="entry name" value="HTH-type_TetR-like_transc_reg"/>
</dbReference>
<dbReference type="Pfam" id="PF00440">
    <property type="entry name" value="TetR_N"/>
    <property type="match status" value="1"/>
</dbReference>